<name>A0A072U9Z3_MEDTR</name>
<protein>
    <submittedName>
        <fullName evidence="2 3">Uncharacterized protein</fullName>
    </submittedName>
</protein>
<dbReference type="EnsemblPlants" id="KEH26447">
    <property type="protein sequence ID" value="KEH26447"/>
    <property type="gene ID" value="MTR_6g460490"/>
</dbReference>
<evidence type="ECO:0000256" key="1">
    <source>
        <dbReference type="SAM" id="MobiDB-lite"/>
    </source>
</evidence>
<accession>A0A072U9Z3</accession>
<feature type="region of interest" description="Disordered" evidence="1">
    <location>
        <begin position="46"/>
        <end position="65"/>
    </location>
</feature>
<proteinExistence type="predicted"/>
<gene>
    <name evidence="2" type="ordered locus">MTR_6g460490</name>
</gene>
<dbReference type="Proteomes" id="UP000002051">
    <property type="component" value="Chromosome 6"/>
</dbReference>
<dbReference type="PANTHER" id="PTHR47674">
    <property type="entry name" value="SAGA-ASSOCIATED FACTOR 11"/>
    <property type="match status" value="1"/>
</dbReference>
<dbReference type="GO" id="GO:0071819">
    <property type="term" value="C:DUBm complex"/>
    <property type="evidence" value="ECO:0000318"/>
    <property type="project" value="GO_Central"/>
</dbReference>
<dbReference type="PANTHER" id="PTHR47674:SF3">
    <property type="entry name" value="SAGA-ASSOCIATED FACTOR 11"/>
    <property type="match status" value="1"/>
</dbReference>
<reference evidence="2 4" key="2">
    <citation type="journal article" date="2014" name="BMC Genomics">
        <title>An improved genome release (version Mt4.0) for the model legume Medicago truncatula.</title>
        <authorList>
            <person name="Tang H."/>
            <person name="Krishnakumar V."/>
            <person name="Bidwell S."/>
            <person name="Rosen B."/>
            <person name="Chan A."/>
            <person name="Zhou S."/>
            <person name="Gentzbittel L."/>
            <person name="Childs K.L."/>
            <person name="Yandell M."/>
            <person name="Gundlach H."/>
            <person name="Mayer K.F."/>
            <person name="Schwartz D.C."/>
            <person name="Town C.D."/>
        </authorList>
    </citation>
    <scope>GENOME REANNOTATION</scope>
    <source>
        <strain evidence="2">A17</strain>
        <strain evidence="3 4">cv. Jemalong A17</strain>
    </source>
</reference>
<evidence type="ECO:0000313" key="2">
    <source>
        <dbReference type="EMBL" id="KEH26447.1"/>
    </source>
</evidence>
<dbReference type="AlphaFoldDB" id="A0A072U9Z3"/>
<evidence type="ECO:0000313" key="3">
    <source>
        <dbReference type="EnsemblPlants" id="KEH26447"/>
    </source>
</evidence>
<reference evidence="2 4" key="1">
    <citation type="journal article" date="2011" name="Nature">
        <title>The Medicago genome provides insight into the evolution of rhizobial symbioses.</title>
        <authorList>
            <person name="Young N.D."/>
            <person name="Debelle F."/>
            <person name="Oldroyd G.E."/>
            <person name="Geurts R."/>
            <person name="Cannon S.B."/>
            <person name="Udvardi M.K."/>
            <person name="Benedito V.A."/>
            <person name="Mayer K.F."/>
            <person name="Gouzy J."/>
            <person name="Schoof H."/>
            <person name="Van de Peer Y."/>
            <person name="Proost S."/>
            <person name="Cook D.R."/>
            <person name="Meyers B.C."/>
            <person name="Spannagl M."/>
            <person name="Cheung F."/>
            <person name="De Mita S."/>
            <person name="Krishnakumar V."/>
            <person name="Gundlach H."/>
            <person name="Zhou S."/>
            <person name="Mudge J."/>
            <person name="Bharti A.K."/>
            <person name="Murray J.D."/>
            <person name="Naoumkina M.A."/>
            <person name="Rosen B."/>
            <person name="Silverstein K.A."/>
            <person name="Tang H."/>
            <person name="Rombauts S."/>
            <person name="Zhao P.X."/>
            <person name="Zhou P."/>
            <person name="Barbe V."/>
            <person name="Bardou P."/>
            <person name="Bechner M."/>
            <person name="Bellec A."/>
            <person name="Berger A."/>
            <person name="Berges H."/>
            <person name="Bidwell S."/>
            <person name="Bisseling T."/>
            <person name="Choisne N."/>
            <person name="Couloux A."/>
            <person name="Denny R."/>
            <person name="Deshpande S."/>
            <person name="Dai X."/>
            <person name="Doyle J.J."/>
            <person name="Dudez A.M."/>
            <person name="Farmer A.D."/>
            <person name="Fouteau S."/>
            <person name="Franken C."/>
            <person name="Gibelin C."/>
            <person name="Gish J."/>
            <person name="Goldstein S."/>
            <person name="Gonzalez A.J."/>
            <person name="Green P.J."/>
            <person name="Hallab A."/>
            <person name="Hartog M."/>
            <person name="Hua A."/>
            <person name="Humphray S.J."/>
            <person name="Jeong D.H."/>
            <person name="Jing Y."/>
            <person name="Jocker A."/>
            <person name="Kenton S.M."/>
            <person name="Kim D.J."/>
            <person name="Klee K."/>
            <person name="Lai H."/>
            <person name="Lang C."/>
            <person name="Lin S."/>
            <person name="Macmil S.L."/>
            <person name="Magdelenat G."/>
            <person name="Matthews L."/>
            <person name="McCorrison J."/>
            <person name="Monaghan E.L."/>
            <person name="Mun J.H."/>
            <person name="Najar F.Z."/>
            <person name="Nicholson C."/>
            <person name="Noirot C."/>
            <person name="O'Bleness M."/>
            <person name="Paule C.R."/>
            <person name="Poulain J."/>
            <person name="Prion F."/>
            <person name="Qin B."/>
            <person name="Qu C."/>
            <person name="Retzel E.F."/>
            <person name="Riddle C."/>
            <person name="Sallet E."/>
            <person name="Samain S."/>
            <person name="Samson N."/>
            <person name="Sanders I."/>
            <person name="Saurat O."/>
            <person name="Scarpelli C."/>
            <person name="Schiex T."/>
            <person name="Segurens B."/>
            <person name="Severin A.J."/>
            <person name="Sherrier D.J."/>
            <person name="Shi R."/>
            <person name="Sims S."/>
            <person name="Singer S.R."/>
            <person name="Sinharoy S."/>
            <person name="Sterck L."/>
            <person name="Viollet A."/>
            <person name="Wang B.B."/>
            <person name="Wang K."/>
            <person name="Wang M."/>
            <person name="Wang X."/>
            <person name="Warfsmann J."/>
            <person name="Weissenbach J."/>
            <person name="White D.D."/>
            <person name="White J.D."/>
            <person name="Wiley G.B."/>
            <person name="Wincker P."/>
            <person name="Xing Y."/>
            <person name="Yang L."/>
            <person name="Yao Z."/>
            <person name="Ying F."/>
            <person name="Zhai J."/>
            <person name="Zhou L."/>
            <person name="Zuber A."/>
            <person name="Denarie J."/>
            <person name="Dixon R.A."/>
            <person name="May G.D."/>
            <person name="Schwartz D.C."/>
            <person name="Rogers J."/>
            <person name="Quetier F."/>
            <person name="Town C.D."/>
            <person name="Roe B.A."/>
        </authorList>
    </citation>
    <scope>NUCLEOTIDE SEQUENCE [LARGE SCALE GENOMIC DNA]</scope>
    <source>
        <strain evidence="2">A17</strain>
        <strain evidence="3 4">cv. Jemalong A17</strain>
    </source>
</reference>
<evidence type="ECO:0000313" key="4">
    <source>
        <dbReference type="Proteomes" id="UP000002051"/>
    </source>
</evidence>
<dbReference type="STRING" id="3880.A0A072U9Z3"/>
<keyword evidence="4" id="KW-1185">Reference proteome</keyword>
<sequence>MCHRGLSLVDKDNVITYVRSGFKPEAPPKAQCNTFSTIKINSLKEREEEGEERRMMCDGRRKRDGGEKEEIWKKEKYFPYICAMWDLPRLSSHLFSDLLDSIIVDVASECHRVAKLGLDTNLDVSSFAEVFNAACRPTPGMNSSREPIPESSKGWKSPPLGVLKDARCFEDGHTCWGLIVRNHEGAVITAKRKIENVSMTPILAEVVGL</sequence>
<dbReference type="GO" id="GO:0070461">
    <property type="term" value="C:SAGA-type complex"/>
    <property type="evidence" value="ECO:0000318"/>
    <property type="project" value="GO_Central"/>
</dbReference>
<dbReference type="EMBL" id="CM001222">
    <property type="protein sequence ID" value="KEH26447.1"/>
    <property type="molecule type" value="Genomic_DNA"/>
</dbReference>
<dbReference type="HOGENOM" id="CLU_1317175_0_0_1"/>
<organism evidence="2 4">
    <name type="scientific">Medicago truncatula</name>
    <name type="common">Barrel medic</name>
    <name type="synonym">Medicago tribuloides</name>
    <dbReference type="NCBI Taxonomy" id="3880"/>
    <lineage>
        <taxon>Eukaryota</taxon>
        <taxon>Viridiplantae</taxon>
        <taxon>Streptophyta</taxon>
        <taxon>Embryophyta</taxon>
        <taxon>Tracheophyta</taxon>
        <taxon>Spermatophyta</taxon>
        <taxon>Magnoliopsida</taxon>
        <taxon>eudicotyledons</taxon>
        <taxon>Gunneridae</taxon>
        <taxon>Pentapetalae</taxon>
        <taxon>rosids</taxon>
        <taxon>fabids</taxon>
        <taxon>Fabales</taxon>
        <taxon>Fabaceae</taxon>
        <taxon>Papilionoideae</taxon>
        <taxon>50 kb inversion clade</taxon>
        <taxon>NPAAA clade</taxon>
        <taxon>Hologalegina</taxon>
        <taxon>IRL clade</taxon>
        <taxon>Trifolieae</taxon>
        <taxon>Medicago</taxon>
    </lineage>
</organism>
<reference evidence="3" key="3">
    <citation type="submission" date="2015-04" db="UniProtKB">
        <authorList>
            <consortium name="EnsemblPlants"/>
        </authorList>
    </citation>
    <scope>IDENTIFICATION</scope>
    <source>
        <strain evidence="3">cv. Jemalong A17</strain>
    </source>
</reference>